<dbReference type="AlphaFoldDB" id="A0A934PCV8"/>
<keyword evidence="3" id="KW-1185">Reference proteome</keyword>
<organism evidence="2 3">
    <name type="scientific">Streptococcus zalophi</name>
    <dbReference type="NCBI Taxonomy" id="640031"/>
    <lineage>
        <taxon>Bacteria</taxon>
        <taxon>Bacillati</taxon>
        <taxon>Bacillota</taxon>
        <taxon>Bacilli</taxon>
        <taxon>Lactobacillales</taxon>
        <taxon>Streptococcaceae</taxon>
        <taxon>Streptococcus</taxon>
    </lineage>
</organism>
<keyword evidence="1" id="KW-0812">Transmembrane</keyword>
<name>A0A934PCV8_9STRE</name>
<accession>A0A934PCV8</accession>
<comment type="caution">
    <text evidence="2">The sequence shown here is derived from an EMBL/GenBank/DDBJ whole genome shotgun (WGS) entry which is preliminary data.</text>
</comment>
<sequence>MLKTNRIVIILISLLATIALTVIGLYYYNNRIQNVFDEMYYDTGGAGEISYDLFGKRYEEGSYVFGQFNDVTVNYSNVFDEEMNDTRNREPHVYYHDEVLPPHYIETQIDFNFFHKDITGIDFIFKKEIVPGARVLIFVRYNKKINILNSKIIALSFEQGLTYDYLEEESKIKAYLKEHDISAKELDNIYDELMNDKILSDWTKLYDSQYSPSDYGNVKVVTQWENW</sequence>
<proteinExistence type="predicted"/>
<dbReference type="RefSeq" id="WP_199568378.1">
    <property type="nucleotide sequence ID" value="NZ_JAENBP010000014.1"/>
</dbReference>
<dbReference type="NCBIfam" id="NF033863">
    <property type="entry name" value="immun_TipC_fam"/>
    <property type="match status" value="1"/>
</dbReference>
<evidence type="ECO:0000256" key="1">
    <source>
        <dbReference type="SAM" id="Phobius"/>
    </source>
</evidence>
<reference evidence="2 3" key="1">
    <citation type="journal article" date="2021" name="Int. J. Syst. Evol. Microbiol.">
        <title>Streptococcus vicugnae sp. nov., isolated from faeces of alpacas (Vicugna pacos) and cattle (Bos taurus), Streptococcus zalophi sp. nov., and Streptococcus pacificus sp. nov., isolated from respiratory tract of California sea lions (Zalophus californianus).</title>
        <authorList>
            <person name="Volokhov D.V."/>
            <person name="Zagorodnyaya T.A."/>
            <person name="Shen Z."/>
            <person name="Blom J."/>
            <person name="Furtak V.A."/>
            <person name="Eisenberg T."/>
            <person name="Fan P."/>
            <person name="Jeong K.C."/>
            <person name="Gao Y."/>
            <person name="Zhang S."/>
            <person name="Amselle M."/>
        </authorList>
    </citation>
    <scope>NUCLEOTIDE SEQUENCE [LARGE SCALE GENOMIC DNA]</scope>
    <source>
        <strain evidence="3">CSL7508-lung</strain>
    </source>
</reference>
<gene>
    <name evidence="2" type="ORF">JHK64_07380</name>
</gene>
<dbReference type="InterPro" id="IPR048042">
    <property type="entry name" value="TipC-like"/>
</dbReference>
<keyword evidence="1" id="KW-0472">Membrane</keyword>
<dbReference type="Proteomes" id="UP000644875">
    <property type="component" value="Unassembled WGS sequence"/>
</dbReference>
<dbReference type="EMBL" id="JAENBP010000014">
    <property type="protein sequence ID" value="MBJ8350443.1"/>
    <property type="molecule type" value="Genomic_DNA"/>
</dbReference>
<keyword evidence="1" id="KW-1133">Transmembrane helix</keyword>
<protein>
    <submittedName>
        <fullName evidence="2">TipC family immunity protein</fullName>
    </submittedName>
</protein>
<evidence type="ECO:0000313" key="2">
    <source>
        <dbReference type="EMBL" id="MBJ8350443.1"/>
    </source>
</evidence>
<evidence type="ECO:0000313" key="3">
    <source>
        <dbReference type="Proteomes" id="UP000644875"/>
    </source>
</evidence>
<feature type="transmembrane region" description="Helical" evidence="1">
    <location>
        <begin position="7"/>
        <end position="28"/>
    </location>
</feature>